<feature type="domain" description="Trimeric autotransporter adhesin YadA-like head" evidence="12">
    <location>
        <begin position="1054"/>
        <end position="1080"/>
    </location>
</feature>
<comment type="similarity">
    <text evidence="3">Belongs to the autotransporter-2 (AT-2) (TC 1.B.40) family.</text>
</comment>
<feature type="domain" description="Trimeric autotransporter adhesin YadA-like head" evidence="12">
    <location>
        <begin position="200"/>
        <end position="220"/>
    </location>
</feature>
<feature type="domain" description="Trimeric autotransporter adhesin YadA-like stalk" evidence="13">
    <location>
        <begin position="449"/>
        <end position="489"/>
    </location>
</feature>
<dbReference type="InterPro" id="IPR011049">
    <property type="entry name" value="Serralysin-like_metalloprot_C"/>
</dbReference>
<dbReference type="OrthoDB" id="5680814at2"/>
<dbReference type="EMBL" id="SMFT01000001">
    <property type="protein sequence ID" value="TCK01579.1"/>
    <property type="molecule type" value="Genomic_DNA"/>
</dbReference>
<dbReference type="SUPFAM" id="SSF57997">
    <property type="entry name" value="Tropomyosin"/>
    <property type="match status" value="1"/>
</dbReference>
<accession>A0A4R1G7G8</accession>
<evidence type="ECO:0000256" key="5">
    <source>
        <dbReference type="ARBA" id="ARBA00022452"/>
    </source>
</evidence>
<dbReference type="InterPro" id="IPR024973">
    <property type="entry name" value="ESPR"/>
</dbReference>
<evidence type="ECO:0000256" key="6">
    <source>
        <dbReference type="ARBA" id="ARBA00022692"/>
    </source>
</evidence>
<dbReference type="Gene3D" id="3.30.1300.30">
    <property type="entry name" value="GSPII I/J protein-like"/>
    <property type="match status" value="1"/>
</dbReference>
<evidence type="ECO:0000259" key="12">
    <source>
        <dbReference type="Pfam" id="PF05658"/>
    </source>
</evidence>
<name>A0A4R1G7G8_9PAST</name>
<dbReference type="Pfam" id="PF05662">
    <property type="entry name" value="YadA_stalk"/>
    <property type="match status" value="6"/>
</dbReference>
<proteinExistence type="inferred from homology"/>
<feature type="domain" description="Trimeric autotransporter adhesin YadA-like stalk" evidence="13">
    <location>
        <begin position="1679"/>
        <end position="1706"/>
    </location>
</feature>
<evidence type="ECO:0000313" key="15">
    <source>
        <dbReference type="EMBL" id="TCK01579.1"/>
    </source>
</evidence>
<feature type="domain" description="Trimeric autotransporter adhesin YadA-like head" evidence="12">
    <location>
        <begin position="386"/>
        <end position="408"/>
    </location>
</feature>
<evidence type="ECO:0000256" key="7">
    <source>
        <dbReference type="ARBA" id="ARBA00022729"/>
    </source>
</evidence>
<dbReference type="InterPro" id="IPR053108">
    <property type="entry name" value="Chlamydial_TARP"/>
</dbReference>
<feature type="domain" description="Trimeric autotransporter adhesin YadA-like stalk" evidence="13">
    <location>
        <begin position="991"/>
        <end position="1028"/>
    </location>
</feature>
<feature type="domain" description="Trimeric autotransporter adhesin YadA-like stalk" evidence="13">
    <location>
        <begin position="850"/>
        <end position="875"/>
    </location>
</feature>
<feature type="domain" description="Trimeric autotransporter adhesin YadA-like head" evidence="12">
    <location>
        <begin position="83"/>
        <end position="109"/>
    </location>
</feature>
<dbReference type="Gene3D" id="6.10.250.2040">
    <property type="match status" value="1"/>
</dbReference>
<feature type="domain" description="Trimeric autotransporter adhesin YadA-like stalk" evidence="13">
    <location>
        <begin position="1195"/>
        <end position="1234"/>
    </location>
</feature>
<dbReference type="RefSeq" id="WP_132687966.1">
    <property type="nucleotide sequence ID" value="NZ_SMFT01000001.1"/>
</dbReference>
<dbReference type="GO" id="GO:0009279">
    <property type="term" value="C:cell outer membrane"/>
    <property type="evidence" value="ECO:0007669"/>
    <property type="project" value="UniProtKB-SubCell"/>
</dbReference>
<feature type="domain" description="Trimeric autotransporter adhesin YadA-like C-terminal membrane anchor" evidence="11">
    <location>
        <begin position="1867"/>
        <end position="1926"/>
    </location>
</feature>
<protein>
    <submittedName>
        <fullName evidence="15">Autotransporter adhesin</fullName>
    </submittedName>
</protein>
<keyword evidence="5" id="KW-1134">Transmembrane beta strand</keyword>
<keyword evidence="9" id="KW-0472">Membrane</keyword>
<evidence type="ECO:0000256" key="4">
    <source>
        <dbReference type="ARBA" id="ARBA00022448"/>
    </source>
</evidence>
<evidence type="ECO:0000256" key="8">
    <source>
        <dbReference type="ARBA" id="ARBA00022927"/>
    </source>
</evidence>
<feature type="domain" description="ESPR" evidence="14">
    <location>
        <begin position="1"/>
        <end position="31"/>
    </location>
</feature>
<evidence type="ECO:0000256" key="3">
    <source>
        <dbReference type="ARBA" id="ARBA00005848"/>
    </source>
</evidence>
<dbReference type="GO" id="GO:0009986">
    <property type="term" value="C:cell surface"/>
    <property type="evidence" value="ECO:0007669"/>
    <property type="project" value="UniProtKB-SubCell"/>
</dbReference>
<dbReference type="GO" id="GO:0015031">
    <property type="term" value="P:protein transport"/>
    <property type="evidence" value="ECO:0007669"/>
    <property type="project" value="UniProtKB-KW"/>
</dbReference>
<reference evidence="15 16" key="1">
    <citation type="submission" date="2019-03" db="EMBL/GenBank/DDBJ databases">
        <title>Genomic Encyclopedia of Type Strains, Phase IV (KMG-IV): sequencing the most valuable type-strain genomes for metagenomic binning, comparative biology and taxonomic classification.</title>
        <authorList>
            <person name="Goeker M."/>
        </authorList>
    </citation>
    <scope>NUCLEOTIDE SEQUENCE [LARGE SCALE GENOMIC DNA]</scope>
    <source>
        <strain evidence="15 16">DSM 15534</strain>
    </source>
</reference>
<keyword evidence="10" id="KW-0998">Cell outer membrane</keyword>
<keyword evidence="16" id="KW-1185">Reference proteome</keyword>
<dbReference type="InterPro" id="IPR008635">
    <property type="entry name" value="Coiled_stalk_dom"/>
</dbReference>
<dbReference type="SUPFAM" id="SSF54523">
    <property type="entry name" value="Pili subunits"/>
    <property type="match status" value="1"/>
</dbReference>
<keyword evidence="8" id="KW-0653">Protein transport</keyword>
<dbReference type="InterPro" id="IPR008640">
    <property type="entry name" value="Adhesin_Head_dom"/>
</dbReference>
<keyword evidence="7" id="KW-0732">Signal</keyword>
<feature type="domain" description="Trimeric autotransporter adhesin YadA-like head" evidence="12">
    <location>
        <begin position="251"/>
        <end position="272"/>
    </location>
</feature>
<gene>
    <name evidence="15" type="ORF">EV694_0195</name>
</gene>
<organism evidence="15 16">
    <name type="scientific">Volucribacter psittacicida</name>
    <dbReference type="NCBI Taxonomy" id="203482"/>
    <lineage>
        <taxon>Bacteria</taxon>
        <taxon>Pseudomonadati</taxon>
        <taxon>Pseudomonadota</taxon>
        <taxon>Gammaproteobacteria</taxon>
        <taxon>Pasteurellales</taxon>
        <taxon>Pasteurellaceae</taxon>
        <taxon>Volucribacter</taxon>
    </lineage>
</organism>
<evidence type="ECO:0000259" key="11">
    <source>
        <dbReference type="Pfam" id="PF03895"/>
    </source>
</evidence>
<evidence type="ECO:0000256" key="1">
    <source>
        <dbReference type="ARBA" id="ARBA00004241"/>
    </source>
</evidence>
<feature type="domain" description="Trimeric autotransporter adhesin YadA-like head" evidence="12">
    <location>
        <begin position="280"/>
        <end position="304"/>
    </location>
</feature>
<dbReference type="Pfam" id="PF05658">
    <property type="entry name" value="YadA_head"/>
    <property type="match status" value="8"/>
</dbReference>
<dbReference type="Gene3D" id="1.20.5.170">
    <property type="match status" value="3"/>
</dbReference>
<dbReference type="Pfam" id="PF13018">
    <property type="entry name" value="ESPR"/>
    <property type="match status" value="1"/>
</dbReference>
<feature type="domain" description="Trimeric autotransporter adhesin YadA-like head" evidence="12">
    <location>
        <begin position="1121"/>
        <end position="1143"/>
    </location>
</feature>
<comment type="caution">
    <text evidence="15">The sequence shown here is derived from an EMBL/GenBank/DDBJ whole genome shotgun (WGS) entry which is preliminary data.</text>
</comment>
<sequence length="1926" mass="194824">MNKVFKVIWSRAFQQFIVTSELGKGCIKSSCHSDHHTDQPNKQIKRIFHLSAIALLLTSFQVQAAVQIGSTETDSVKTSGATAAGENAIAIGAESNAPTQGSISIGQGAGKGSKNATETGLISNISIGTSAGQNLGEVAKDNVALGRAAGTNVLGENNIAIGSGANPGYYDRRTEAVFSATDAQKAGKTVITKEQLSGNIAIGDQAKSRGNYATAIGGDALSVGSQSTAFGSGSRAFGGETTALGAYSVAAKTRAIAIGQDASAYNDDSLAIMNSALSMGTRAIAIGQSSQANANDTLALGTGAKVLSTGATVTFADGATGNTTAIKKASQKVSSVDRSIDSMAIGNSAQITDSKQAIAMGKSATVNKAANNAIAMGNTATVDKADGIAIGNNAKASQANSIALGANSETSDAVGTSQATVNGISYSGFSGSNPNSTLSIGKTGVERTITNVAAGRISATSTDAINGSQLYLVANALGNVANSTTTILGGNATVGTDGTITMSNIGNTGKNNVHEAIAAAKTEVKAGTNIQSVTSEIGTNGQTIYTVNAKGAAVEAGSDISITSSSQNNITTYTVALAEATKKTITDTANQATTNANNITALQGDVANNKTNISQLQTEVTNHTQNINKNSENITALQQGWNIGNHSGEKVKAITAGNQVNFVNGTGTTANVQASGNNANVSFDVNTATLSAKDGVVSSDKTGNNFATASNVAEMINQANTSLSNKGTVYSGDVASETNNTFTQALGAETKIIGGQTDKTKLSDNNIGVVSNGTDTLTIKLAKDLVDLTSANFVDGAGNETSITAAATTMTDANQLMAIRSAERTLFIDPNSSKDPVSLSAEGLDNGGNKITKVAAGTADTDAVNVKQLNELANKDLTFAGDTGTDVKRKLGETLKIAGGADSNLTDNNIGVVADGNQLTVKLSENLAGLSSAGFEDNLGNSLDITGNQIYLSDGNIDTSSLYTREGISFMSNGQETVSLTNQGLNNGGNKITNVAAGTADTDAVNYGQLKEIKTAAETAANRTNYFHVNTGEANQAAGDATTNAGSVDAKGGATGKKALAAGVNAQAAGENGISVGYGAGVNSTGSNNIALGVSAGQNISGNDNVSIGNRANYNRGNVKRTVAIGSGAMAYNDFDIALGAGSQTEPLDTDTGFPDPVENATINGLNYDFNSGTWVSGTLSLGNSNGDSSFNSRRITNVAAGRVTATSTDAVNGSQLFALANTLGNVANDTVSILGGNAEVATDGSITMSNIGGTGKDTVDEAIAAAKTEVKAGTNIQSVTAEAGTNGQTIYTVNAKGAAVQAGSDITVSSQTDSNNVTTYTVSLSADTKQMITDTATKANTNATDIVNLKTDVANNKADIATNKADIATNKADIATNKANIATNKADIATNKADIATNKADIATNKADIASNKVDIATNKADIATNKADIASNKADIATNKADIAINKADIATNKADIATNKADIATNKADIAINKADIATNKADIATNKADIAANKADIATNKADIATNKADIATNKADIATNKADIASNKADIATNKADIASNKADVATNKADIATNKADIATNKATIEKGTVYSGDVQDSNASSNKFTQALGNETKIIGGQADKTKLSDNNIGVVSNGSDTLTVKLAKDLTGLTSVSANTFKAGSTTITNNSITMGSGANAVSLTDTGLNNGNNKITGVKAGDISATSTDAVNGRQLNKVYNFSDDMITLLGGNAAMNEEGNIAMSNIGGTGYDNINDAVAAATTKVTQGDNIEVTTISNTDGSKTYRVATAKDVSFTSVTVGNVAINESGINAGNKKITNIAPGELSENSTDAVNGSQLHATNQQVIRNAQAINQLAGHIDQVDRDLRGGIAGAMAMSGLYQATHPGKSMVSAGVGAYKGQSAIAVGYSRLSDNGKLGVKFSVNSNTRGDSGVAASIGYQW</sequence>
<evidence type="ECO:0000256" key="10">
    <source>
        <dbReference type="ARBA" id="ARBA00023237"/>
    </source>
</evidence>
<dbReference type="InterPro" id="IPR005594">
    <property type="entry name" value="YadA_C"/>
</dbReference>
<dbReference type="Gene3D" id="1.20.5.340">
    <property type="match status" value="3"/>
</dbReference>
<dbReference type="Gene3D" id="2.20.70.140">
    <property type="match status" value="2"/>
</dbReference>
<comment type="subcellular location">
    <subcellularLocation>
        <location evidence="2">Cell outer membrane</location>
    </subcellularLocation>
    <subcellularLocation>
        <location evidence="1">Cell surface</location>
    </subcellularLocation>
</comment>
<dbReference type="PANTHER" id="PTHR36975:SF5">
    <property type="entry name" value="TRANSLOCATED ACTIN-RECRUITING PHOSPHOPROTEIN"/>
    <property type="match status" value="1"/>
</dbReference>
<dbReference type="Gene3D" id="2.150.10.10">
    <property type="entry name" value="Serralysin-like metalloprotease, C-terminal"/>
    <property type="match status" value="4"/>
</dbReference>
<dbReference type="SUPFAM" id="SSF101967">
    <property type="entry name" value="Adhesin YadA, collagen-binding domain"/>
    <property type="match status" value="5"/>
</dbReference>
<evidence type="ECO:0000256" key="2">
    <source>
        <dbReference type="ARBA" id="ARBA00004442"/>
    </source>
</evidence>
<dbReference type="PANTHER" id="PTHR36975">
    <property type="match status" value="1"/>
</dbReference>
<dbReference type="Pfam" id="PF03895">
    <property type="entry name" value="YadA_anchor"/>
    <property type="match status" value="1"/>
</dbReference>
<keyword evidence="6" id="KW-0812">Transmembrane</keyword>
<feature type="domain" description="Trimeric autotransporter adhesin YadA-like head" evidence="12">
    <location>
        <begin position="224"/>
        <end position="248"/>
    </location>
</feature>
<keyword evidence="4" id="KW-0813">Transport</keyword>
<evidence type="ECO:0000259" key="13">
    <source>
        <dbReference type="Pfam" id="PF05662"/>
    </source>
</evidence>
<dbReference type="Proteomes" id="UP000294702">
    <property type="component" value="Unassembled WGS sequence"/>
</dbReference>
<dbReference type="Gene3D" id="6.10.250.2120">
    <property type="match status" value="1"/>
</dbReference>
<evidence type="ECO:0000259" key="14">
    <source>
        <dbReference type="Pfam" id="PF13018"/>
    </source>
</evidence>
<dbReference type="InterPro" id="IPR045584">
    <property type="entry name" value="Pilin-like"/>
</dbReference>
<feature type="domain" description="Trimeric autotransporter adhesin YadA-like stalk" evidence="13">
    <location>
        <begin position="1802"/>
        <end position="1841"/>
    </location>
</feature>
<evidence type="ECO:0000313" key="16">
    <source>
        <dbReference type="Proteomes" id="UP000294702"/>
    </source>
</evidence>
<evidence type="ECO:0000256" key="9">
    <source>
        <dbReference type="ARBA" id="ARBA00023136"/>
    </source>
</evidence>